<protein>
    <recommendedName>
        <fullName evidence="7">Large ribosomal subunit protein uL3m</fullName>
    </recommendedName>
</protein>
<dbReference type="InterPro" id="IPR009000">
    <property type="entry name" value="Transl_B-barrel_sf"/>
</dbReference>
<dbReference type="GO" id="GO:0006412">
    <property type="term" value="P:translation"/>
    <property type="evidence" value="ECO:0007669"/>
    <property type="project" value="InterPro"/>
</dbReference>
<dbReference type="NCBIfam" id="TIGR03625">
    <property type="entry name" value="L3_bact"/>
    <property type="match status" value="1"/>
</dbReference>
<dbReference type="InterPro" id="IPR019926">
    <property type="entry name" value="Ribosomal_uL3_CS"/>
</dbReference>
<keyword evidence="3" id="KW-0809">Transit peptide</keyword>
<dbReference type="GO" id="GO:0003735">
    <property type="term" value="F:structural constituent of ribosome"/>
    <property type="evidence" value="ECO:0007669"/>
    <property type="project" value="InterPro"/>
</dbReference>
<keyword evidence="6 8" id="KW-0687">Ribonucleoprotein</keyword>
<evidence type="ECO:0000256" key="1">
    <source>
        <dbReference type="ARBA" id="ARBA00004173"/>
    </source>
</evidence>
<keyword evidence="4 8" id="KW-0689">Ribosomal protein</keyword>
<dbReference type="PANTHER" id="PTHR11229:SF8">
    <property type="entry name" value="LARGE RIBOSOMAL SUBUNIT PROTEIN UL3M"/>
    <property type="match status" value="1"/>
</dbReference>
<accession>A0A4S8LH87</accession>
<dbReference type="Pfam" id="PF00297">
    <property type="entry name" value="Ribosomal_L3"/>
    <property type="match status" value="1"/>
</dbReference>
<organism evidence="9 11">
    <name type="scientific">Dendrothele bispora (strain CBS 962.96)</name>
    <dbReference type="NCBI Taxonomy" id="1314807"/>
    <lineage>
        <taxon>Eukaryota</taxon>
        <taxon>Fungi</taxon>
        <taxon>Dikarya</taxon>
        <taxon>Basidiomycota</taxon>
        <taxon>Agaricomycotina</taxon>
        <taxon>Agaricomycetes</taxon>
        <taxon>Agaricomycetidae</taxon>
        <taxon>Agaricales</taxon>
        <taxon>Agaricales incertae sedis</taxon>
        <taxon>Dendrothele</taxon>
    </lineage>
</organism>
<dbReference type="PANTHER" id="PTHR11229">
    <property type="entry name" value="50S RIBOSOMAL PROTEIN L3"/>
    <property type="match status" value="1"/>
</dbReference>
<evidence type="ECO:0000256" key="2">
    <source>
        <dbReference type="ARBA" id="ARBA00006540"/>
    </source>
</evidence>
<keyword evidence="11" id="KW-1185">Reference proteome</keyword>
<dbReference type="Proteomes" id="UP000297245">
    <property type="component" value="Unassembled WGS sequence"/>
</dbReference>
<dbReference type="Gene3D" id="2.40.30.10">
    <property type="entry name" value="Translation factors"/>
    <property type="match status" value="1"/>
</dbReference>
<name>A0A4S8LH87_DENBC</name>
<evidence type="ECO:0000256" key="3">
    <source>
        <dbReference type="ARBA" id="ARBA00022946"/>
    </source>
</evidence>
<dbReference type="EMBL" id="ML179410">
    <property type="protein sequence ID" value="THU88399.1"/>
    <property type="molecule type" value="Genomic_DNA"/>
</dbReference>
<evidence type="ECO:0000256" key="7">
    <source>
        <dbReference type="ARBA" id="ARBA00035209"/>
    </source>
</evidence>
<comment type="subcellular location">
    <subcellularLocation>
        <location evidence="1">Mitochondrion</location>
    </subcellularLocation>
</comment>
<dbReference type="HAMAP" id="MF_01325_B">
    <property type="entry name" value="Ribosomal_uL3_B"/>
    <property type="match status" value="1"/>
</dbReference>
<dbReference type="AlphaFoldDB" id="A0A4S8LH87"/>
<dbReference type="FunFam" id="2.40.30.10:FF:000004">
    <property type="entry name" value="50S ribosomal protein L3"/>
    <property type="match status" value="1"/>
</dbReference>
<keyword evidence="5" id="KW-0496">Mitochondrion</keyword>
<evidence type="ECO:0000256" key="4">
    <source>
        <dbReference type="ARBA" id="ARBA00022980"/>
    </source>
</evidence>
<dbReference type="InterPro" id="IPR019927">
    <property type="entry name" value="Ribosomal_uL3_bac/org-type"/>
</dbReference>
<dbReference type="EMBL" id="ML179364">
    <property type="protein sequence ID" value="THU89545.1"/>
    <property type="molecule type" value="Genomic_DNA"/>
</dbReference>
<sequence length="320" mass="34843">MQRLWALAQRPLPSLVKQIHTSSISNAAPVAAAASAGRAKTSGPRKWTANSIRTGLIARKRGMAAMWNDQGARLPVTILQLENCQVTANIKTVRKDNTEYHAVQVAASDRPVKNTTRQMLGHFRKARVTPKRIVREFPVTPDAHVPVGTTLSAIHFVPGQYVDVIANSIGKGFQGPMKRWGFKGLRASHGVSISHRSGGSTGAHQDPGRVWPGKKMAARMGGTRVTTQNLHVVRVDTSLNLIYVRGAVPGIDDAQVMIRDAKKKMTALSMHNQAKGLYEKVLPKGVDDLPFPAGTVELAKKLPSIIEAPAYRRSPFIPQE</sequence>
<proteinExistence type="inferred from homology"/>
<reference evidence="9 11" key="1">
    <citation type="journal article" date="2019" name="Nat. Ecol. Evol.">
        <title>Megaphylogeny resolves global patterns of mushroom evolution.</title>
        <authorList>
            <person name="Varga T."/>
            <person name="Krizsan K."/>
            <person name="Foldi C."/>
            <person name="Dima B."/>
            <person name="Sanchez-Garcia M."/>
            <person name="Sanchez-Ramirez S."/>
            <person name="Szollosi G.J."/>
            <person name="Szarkandi J.G."/>
            <person name="Papp V."/>
            <person name="Albert L."/>
            <person name="Andreopoulos W."/>
            <person name="Angelini C."/>
            <person name="Antonin V."/>
            <person name="Barry K.W."/>
            <person name="Bougher N.L."/>
            <person name="Buchanan P."/>
            <person name="Buyck B."/>
            <person name="Bense V."/>
            <person name="Catcheside P."/>
            <person name="Chovatia M."/>
            <person name="Cooper J."/>
            <person name="Damon W."/>
            <person name="Desjardin D."/>
            <person name="Finy P."/>
            <person name="Geml J."/>
            <person name="Haridas S."/>
            <person name="Hughes K."/>
            <person name="Justo A."/>
            <person name="Karasinski D."/>
            <person name="Kautmanova I."/>
            <person name="Kiss B."/>
            <person name="Kocsube S."/>
            <person name="Kotiranta H."/>
            <person name="LaButti K.M."/>
            <person name="Lechner B.E."/>
            <person name="Liimatainen K."/>
            <person name="Lipzen A."/>
            <person name="Lukacs Z."/>
            <person name="Mihaltcheva S."/>
            <person name="Morgado L.N."/>
            <person name="Niskanen T."/>
            <person name="Noordeloos M.E."/>
            <person name="Ohm R.A."/>
            <person name="Ortiz-Santana B."/>
            <person name="Ovrebo C."/>
            <person name="Racz N."/>
            <person name="Riley R."/>
            <person name="Savchenko A."/>
            <person name="Shiryaev A."/>
            <person name="Soop K."/>
            <person name="Spirin V."/>
            <person name="Szebenyi C."/>
            <person name="Tomsovsky M."/>
            <person name="Tulloss R.E."/>
            <person name="Uehling J."/>
            <person name="Grigoriev I.V."/>
            <person name="Vagvolgyi C."/>
            <person name="Papp T."/>
            <person name="Martin F.M."/>
            <person name="Miettinen O."/>
            <person name="Hibbett D.S."/>
            <person name="Nagy L.G."/>
        </authorList>
    </citation>
    <scope>NUCLEOTIDE SEQUENCE [LARGE SCALE GENOMIC DNA]</scope>
    <source>
        <strain evidence="9 11">CBS 962.96</strain>
    </source>
</reference>
<dbReference type="OrthoDB" id="274683at2759"/>
<comment type="similarity">
    <text evidence="2 8">Belongs to the universal ribosomal protein uL3 family.</text>
</comment>
<evidence type="ECO:0000313" key="11">
    <source>
        <dbReference type="Proteomes" id="UP000297245"/>
    </source>
</evidence>
<evidence type="ECO:0000256" key="5">
    <source>
        <dbReference type="ARBA" id="ARBA00023128"/>
    </source>
</evidence>
<dbReference type="Gene3D" id="3.30.160.810">
    <property type="match status" value="1"/>
</dbReference>
<evidence type="ECO:0000256" key="6">
    <source>
        <dbReference type="ARBA" id="ARBA00023274"/>
    </source>
</evidence>
<dbReference type="PROSITE" id="PS00474">
    <property type="entry name" value="RIBOSOMAL_L3"/>
    <property type="match status" value="1"/>
</dbReference>
<gene>
    <name evidence="10" type="ORF">K435DRAFT_821377</name>
    <name evidence="9" type="ORF">K435DRAFT_821664</name>
</gene>
<dbReference type="GO" id="GO:0005762">
    <property type="term" value="C:mitochondrial large ribosomal subunit"/>
    <property type="evidence" value="ECO:0007669"/>
    <property type="project" value="TreeGrafter"/>
</dbReference>
<evidence type="ECO:0000313" key="9">
    <source>
        <dbReference type="EMBL" id="THU88399.1"/>
    </source>
</evidence>
<dbReference type="SUPFAM" id="SSF50447">
    <property type="entry name" value="Translation proteins"/>
    <property type="match status" value="1"/>
</dbReference>
<dbReference type="InterPro" id="IPR000597">
    <property type="entry name" value="Ribosomal_uL3"/>
</dbReference>
<evidence type="ECO:0000256" key="8">
    <source>
        <dbReference type="RuleBase" id="RU003905"/>
    </source>
</evidence>
<evidence type="ECO:0000313" key="10">
    <source>
        <dbReference type="EMBL" id="THU89545.1"/>
    </source>
</evidence>